<reference evidence="4" key="1">
    <citation type="submission" date="2017-02" db="UniProtKB">
        <authorList>
            <consortium name="WormBaseParasite"/>
        </authorList>
    </citation>
    <scope>IDENTIFICATION</scope>
</reference>
<evidence type="ECO:0000313" key="3">
    <source>
        <dbReference type="Proteomes" id="UP000267096"/>
    </source>
</evidence>
<evidence type="ECO:0000313" key="4">
    <source>
        <dbReference type="WBParaSite" id="ASIM_0001977601-mRNA-1"/>
    </source>
</evidence>
<protein>
    <submittedName>
        <fullName evidence="4">VWFA domain-containing protein</fullName>
    </submittedName>
</protein>
<dbReference type="CDD" id="cd00198">
    <property type="entry name" value="vWFA"/>
    <property type="match status" value="1"/>
</dbReference>
<dbReference type="Pfam" id="PF00092">
    <property type="entry name" value="VWA"/>
    <property type="match status" value="1"/>
</dbReference>
<accession>A0A0M3KFL5</accession>
<dbReference type="Gene3D" id="3.40.50.410">
    <property type="entry name" value="von Willebrand factor, type A domain"/>
    <property type="match status" value="1"/>
</dbReference>
<name>A0A0M3KFL5_ANISI</name>
<dbReference type="OrthoDB" id="5826810at2759"/>
<dbReference type="InterPro" id="IPR002035">
    <property type="entry name" value="VWF_A"/>
</dbReference>
<dbReference type="Proteomes" id="UP000267096">
    <property type="component" value="Unassembled WGS sequence"/>
</dbReference>
<organism evidence="4">
    <name type="scientific">Anisakis simplex</name>
    <name type="common">Herring worm</name>
    <dbReference type="NCBI Taxonomy" id="6269"/>
    <lineage>
        <taxon>Eukaryota</taxon>
        <taxon>Metazoa</taxon>
        <taxon>Ecdysozoa</taxon>
        <taxon>Nematoda</taxon>
        <taxon>Chromadorea</taxon>
        <taxon>Rhabditida</taxon>
        <taxon>Spirurina</taxon>
        <taxon>Ascaridomorpha</taxon>
        <taxon>Ascaridoidea</taxon>
        <taxon>Anisakidae</taxon>
        <taxon>Anisakis</taxon>
        <taxon>Anisakis simplex complex</taxon>
    </lineage>
</organism>
<dbReference type="AlphaFoldDB" id="A0A0M3KFL5"/>
<dbReference type="SUPFAM" id="SSF53300">
    <property type="entry name" value="vWA-like"/>
    <property type="match status" value="1"/>
</dbReference>
<keyword evidence="3" id="KW-1185">Reference proteome</keyword>
<gene>
    <name evidence="2" type="ORF">ASIM_LOCUS19163</name>
</gene>
<evidence type="ECO:0000313" key="2">
    <source>
        <dbReference type="EMBL" id="VDK67867.1"/>
    </source>
</evidence>
<feature type="domain" description="VWFA" evidence="1">
    <location>
        <begin position="12"/>
        <end position="137"/>
    </location>
</feature>
<evidence type="ECO:0000259" key="1">
    <source>
        <dbReference type="PROSITE" id="PS50234"/>
    </source>
</evidence>
<dbReference type="InterPro" id="IPR036465">
    <property type="entry name" value="vWFA_dom_sf"/>
</dbReference>
<reference evidence="2 3" key="2">
    <citation type="submission" date="2018-11" db="EMBL/GenBank/DDBJ databases">
        <authorList>
            <consortium name="Pathogen Informatics"/>
        </authorList>
    </citation>
    <scope>NUCLEOTIDE SEQUENCE [LARGE SCALE GENOMIC DNA]</scope>
</reference>
<sequence>MVAGECKKTPVDVLFLVDITTDNNKVFEAQQKKIVETIRHLSGSGFVSDARFGIIVFNQRPLLLVPLTSPRAKVLERMITEVAKIKARRNLETSPARAFDLAATHLNAHKRDDAKRLVMLVHNGHSTDLIAETMESR</sequence>
<dbReference type="WBParaSite" id="ASIM_0001977601-mRNA-1">
    <property type="protein sequence ID" value="ASIM_0001977601-mRNA-1"/>
    <property type="gene ID" value="ASIM_0001977601"/>
</dbReference>
<dbReference type="EMBL" id="UYRR01036744">
    <property type="protein sequence ID" value="VDK67867.1"/>
    <property type="molecule type" value="Genomic_DNA"/>
</dbReference>
<proteinExistence type="predicted"/>
<dbReference type="PROSITE" id="PS50234">
    <property type="entry name" value="VWFA"/>
    <property type="match status" value="1"/>
</dbReference>